<organism evidence="1 2">
    <name type="scientific">Microbulbifer yueqingensis</name>
    <dbReference type="NCBI Taxonomy" id="658219"/>
    <lineage>
        <taxon>Bacteria</taxon>
        <taxon>Pseudomonadati</taxon>
        <taxon>Pseudomonadota</taxon>
        <taxon>Gammaproteobacteria</taxon>
        <taxon>Cellvibrionales</taxon>
        <taxon>Microbulbiferaceae</taxon>
        <taxon>Microbulbifer</taxon>
    </lineage>
</organism>
<evidence type="ECO:0000313" key="2">
    <source>
        <dbReference type="Proteomes" id="UP000199305"/>
    </source>
</evidence>
<accession>A0A1G8UZR7</accession>
<dbReference type="EMBL" id="FNFH01000001">
    <property type="protein sequence ID" value="SDJ59097.1"/>
    <property type="molecule type" value="Genomic_DNA"/>
</dbReference>
<name>A0A1G8UZR7_9GAMM</name>
<gene>
    <name evidence="1" type="ORF">SAMN05216212_0337</name>
</gene>
<reference evidence="2" key="1">
    <citation type="submission" date="2016-10" db="EMBL/GenBank/DDBJ databases">
        <authorList>
            <person name="Varghese N."/>
            <person name="Submissions S."/>
        </authorList>
    </citation>
    <scope>NUCLEOTIDE SEQUENCE [LARGE SCALE GENOMIC DNA]</scope>
    <source>
        <strain evidence="2">CGMCC 1.10658</strain>
    </source>
</reference>
<dbReference type="Proteomes" id="UP000199305">
    <property type="component" value="Unassembled WGS sequence"/>
</dbReference>
<keyword evidence="2" id="KW-1185">Reference proteome</keyword>
<evidence type="ECO:0000313" key="1">
    <source>
        <dbReference type="EMBL" id="SDJ59097.1"/>
    </source>
</evidence>
<proteinExistence type="predicted"/>
<sequence length="52" mass="5891">MQLVYIFPGVFSRLPPAARFSFSGRQPMPNYPVFFPRLVQSLRTLAAFTGGR</sequence>
<dbReference type="AlphaFoldDB" id="A0A1G8UZR7"/>
<protein>
    <submittedName>
        <fullName evidence="1">Uncharacterized protein</fullName>
    </submittedName>
</protein>
<dbReference type="STRING" id="658219.SAMN05216212_0337"/>